<dbReference type="Proteomes" id="UP000321790">
    <property type="component" value="Unassembled WGS sequence"/>
</dbReference>
<evidence type="ECO:0000313" key="3">
    <source>
        <dbReference type="Proteomes" id="UP000321790"/>
    </source>
</evidence>
<dbReference type="RefSeq" id="WP_147134695.1">
    <property type="nucleotide sequence ID" value="NZ_VOSC01000025.1"/>
</dbReference>
<dbReference type="EMBL" id="VOSC01000025">
    <property type="protein sequence ID" value="TXE09615.1"/>
    <property type="molecule type" value="Genomic_DNA"/>
</dbReference>
<name>A0A5C7ASY0_9FLAO</name>
<gene>
    <name evidence="2" type="ORF">FUA26_09000</name>
</gene>
<keyword evidence="1" id="KW-0472">Membrane</keyword>
<organism evidence="2 3">
    <name type="scientific">Seonamhaeicola algicola</name>
    <dbReference type="NCBI Taxonomy" id="1719036"/>
    <lineage>
        <taxon>Bacteria</taxon>
        <taxon>Pseudomonadati</taxon>
        <taxon>Bacteroidota</taxon>
        <taxon>Flavobacteriia</taxon>
        <taxon>Flavobacteriales</taxon>
        <taxon>Flavobacteriaceae</taxon>
    </lineage>
</organism>
<protein>
    <submittedName>
        <fullName evidence="2">Uncharacterized protein</fullName>
    </submittedName>
</protein>
<comment type="caution">
    <text evidence="2">The sequence shown here is derived from an EMBL/GenBank/DDBJ whole genome shotgun (WGS) entry which is preliminary data.</text>
</comment>
<feature type="transmembrane region" description="Helical" evidence="1">
    <location>
        <begin position="6"/>
        <end position="23"/>
    </location>
</feature>
<sequence>MLIIKILSVVVVLYIIITLYFLIQSYNIQKDTNSLKNAHNVMPNTFFKEQELHKDIISQIKMPKEHFGLMQCLKTLDFIQAMENFYDCEHKPCKEDVENNLREMQKIKCKMKRRIIKLLRGKRNLV</sequence>
<accession>A0A5C7ASY0</accession>
<proteinExistence type="predicted"/>
<keyword evidence="1" id="KW-1133">Transmembrane helix</keyword>
<dbReference type="AlphaFoldDB" id="A0A5C7ASY0"/>
<keyword evidence="1" id="KW-0812">Transmembrane</keyword>
<reference evidence="3" key="1">
    <citation type="submission" date="2019-08" db="EMBL/GenBank/DDBJ databases">
        <title>Seonamhaeicola sediminis sp. nov., isolated from marine sediment.</title>
        <authorList>
            <person name="Cao W.R."/>
        </authorList>
    </citation>
    <scope>NUCLEOTIDE SEQUENCE [LARGE SCALE GENOMIC DNA]</scope>
    <source>
        <strain evidence="3">Gy8</strain>
    </source>
</reference>
<evidence type="ECO:0000313" key="2">
    <source>
        <dbReference type="EMBL" id="TXE09615.1"/>
    </source>
</evidence>
<keyword evidence="3" id="KW-1185">Reference proteome</keyword>
<evidence type="ECO:0000256" key="1">
    <source>
        <dbReference type="SAM" id="Phobius"/>
    </source>
</evidence>